<keyword evidence="1" id="KW-0472">Membrane</keyword>
<feature type="transmembrane region" description="Helical" evidence="1">
    <location>
        <begin position="12"/>
        <end position="39"/>
    </location>
</feature>
<evidence type="ECO:0000256" key="1">
    <source>
        <dbReference type="SAM" id="Phobius"/>
    </source>
</evidence>
<protein>
    <submittedName>
        <fullName evidence="2">Uncharacterized protein</fullName>
    </submittedName>
</protein>
<accession>A0A7K3LNE4</accession>
<evidence type="ECO:0000313" key="2">
    <source>
        <dbReference type="EMBL" id="NDK89770.1"/>
    </source>
</evidence>
<proteinExistence type="predicted"/>
<dbReference type="RefSeq" id="WP_020792587.1">
    <property type="nucleotide sequence ID" value="NZ_JAADZU010000023.1"/>
</dbReference>
<dbReference type="EMBL" id="JAADZU010000023">
    <property type="protein sequence ID" value="NDK89770.1"/>
    <property type="molecule type" value="Genomic_DNA"/>
</dbReference>
<dbReference type="AlphaFoldDB" id="A0A7K3LNE4"/>
<comment type="caution">
    <text evidence="2">The sequence shown here is derived from an EMBL/GenBank/DDBJ whole genome shotgun (WGS) entry which is preliminary data.</text>
</comment>
<sequence length="84" mass="9518">MAPDADQVRTTLWWLVTTFVLVVRLLATIATVLLTIFWVIAAVRDSFGNVFLWPAVGSAVALLVSTYLYSHLRARYPRRNGWIP</sequence>
<dbReference type="Proteomes" id="UP000466307">
    <property type="component" value="Unassembled WGS sequence"/>
</dbReference>
<evidence type="ECO:0000313" key="3">
    <source>
        <dbReference type="Proteomes" id="UP000466307"/>
    </source>
</evidence>
<name>A0A7K3LNE4_9ACTN</name>
<gene>
    <name evidence="2" type="ORF">GYA93_09290</name>
</gene>
<keyword evidence="1" id="KW-1133">Transmembrane helix</keyword>
<feature type="transmembrane region" description="Helical" evidence="1">
    <location>
        <begin position="51"/>
        <end position="69"/>
    </location>
</feature>
<reference evidence="2 3" key="1">
    <citation type="submission" date="2020-01" db="EMBL/GenBank/DDBJ databases">
        <title>Investigation of new actinobacteria for the biodesulphurisation of diesel fuel.</title>
        <authorList>
            <person name="Athi Narayanan S.M."/>
        </authorList>
    </citation>
    <scope>NUCLEOTIDE SEQUENCE [LARGE SCALE GENOMIC DNA]</scope>
    <source>
        <strain evidence="2 3">213E</strain>
    </source>
</reference>
<keyword evidence="3" id="KW-1185">Reference proteome</keyword>
<keyword evidence="1" id="KW-0812">Transmembrane</keyword>
<organism evidence="2 3">
    <name type="scientific">Gordonia desulfuricans</name>
    <dbReference type="NCBI Taxonomy" id="89051"/>
    <lineage>
        <taxon>Bacteria</taxon>
        <taxon>Bacillati</taxon>
        <taxon>Actinomycetota</taxon>
        <taxon>Actinomycetes</taxon>
        <taxon>Mycobacteriales</taxon>
        <taxon>Gordoniaceae</taxon>
        <taxon>Gordonia</taxon>
    </lineage>
</organism>